<evidence type="ECO:0000256" key="3">
    <source>
        <dbReference type="ARBA" id="ARBA00022701"/>
    </source>
</evidence>
<evidence type="ECO:0000256" key="9">
    <source>
        <dbReference type="SAM" id="MobiDB-lite"/>
    </source>
</evidence>
<feature type="compositionally biased region" description="Polar residues" evidence="9">
    <location>
        <begin position="876"/>
        <end position="891"/>
    </location>
</feature>
<dbReference type="SUPFAM" id="SSF52540">
    <property type="entry name" value="P-loop containing nucleoside triphosphate hydrolases"/>
    <property type="match status" value="1"/>
</dbReference>
<feature type="region of interest" description="Disordered" evidence="9">
    <location>
        <begin position="821"/>
        <end position="864"/>
    </location>
</feature>
<feature type="region of interest" description="Disordered" evidence="9">
    <location>
        <begin position="876"/>
        <end position="896"/>
    </location>
</feature>
<feature type="binding site" evidence="8">
    <location>
        <begin position="97"/>
        <end position="104"/>
    </location>
    <ligand>
        <name>ATP</name>
        <dbReference type="ChEBI" id="CHEBI:30616"/>
    </ligand>
</feature>
<organism evidence="11">
    <name type="scientific">Triatoma infestans</name>
    <name type="common">Assassin bug</name>
    <dbReference type="NCBI Taxonomy" id="30076"/>
    <lineage>
        <taxon>Eukaryota</taxon>
        <taxon>Metazoa</taxon>
        <taxon>Ecdysozoa</taxon>
        <taxon>Arthropoda</taxon>
        <taxon>Hexapoda</taxon>
        <taxon>Insecta</taxon>
        <taxon>Pterygota</taxon>
        <taxon>Neoptera</taxon>
        <taxon>Paraneoptera</taxon>
        <taxon>Hemiptera</taxon>
        <taxon>Heteroptera</taxon>
        <taxon>Panheteroptera</taxon>
        <taxon>Cimicomorpha</taxon>
        <taxon>Reduviidae</taxon>
        <taxon>Triatominae</taxon>
        <taxon>Triatoma</taxon>
    </lineage>
</organism>
<dbReference type="GO" id="GO:0007018">
    <property type="term" value="P:microtubule-based movement"/>
    <property type="evidence" value="ECO:0007669"/>
    <property type="project" value="InterPro"/>
</dbReference>
<dbReference type="InterPro" id="IPR027640">
    <property type="entry name" value="Kinesin-like_fam"/>
</dbReference>
<evidence type="ECO:0000256" key="6">
    <source>
        <dbReference type="ARBA" id="ARBA00023175"/>
    </source>
</evidence>
<evidence type="ECO:0000256" key="8">
    <source>
        <dbReference type="PROSITE-ProRule" id="PRU00283"/>
    </source>
</evidence>
<accession>A0A023F1T4</accession>
<keyword evidence="7" id="KW-0206">Cytoskeleton</keyword>
<feature type="region of interest" description="Disordered" evidence="9">
    <location>
        <begin position="962"/>
        <end position="981"/>
    </location>
</feature>
<feature type="compositionally biased region" description="Polar residues" evidence="9">
    <location>
        <begin position="435"/>
        <end position="453"/>
    </location>
</feature>
<evidence type="ECO:0000256" key="4">
    <source>
        <dbReference type="ARBA" id="ARBA00022741"/>
    </source>
</evidence>
<dbReference type="InterPro" id="IPR001752">
    <property type="entry name" value="Kinesin_motor_dom"/>
</dbReference>
<keyword evidence="4 8" id="KW-0547">Nucleotide-binding</keyword>
<name>A0A023F1T4_TRIIF</name>
<dbReference type="InterPro" id="IPR036961">
    <property type="entry name" value="Kinesin_motor_dom_sf"/>
</dbReference>
<dbReference type="FunFam" id="3.40.850.10:FF:000147">
    <property type="entry name" value="kinesin-like protein CG14535"/>
    <property type="match status" value="1"/>
</dbReference>
<dbReference type="PANTHER" id="PTHR21608">
    <property type="entry name" value="KINESIN-LIKE PROTEIN CG14535"/>
    <property type="match status" value="1"/>
</dbReference>
<keyword evidence="6 8" id="KW-0505">Motor protein</keyword>
<dbReference type="PROSITE" id="PS50067">
    <property type="entry name" value="KINESIN_MOTOR_2"/>
    <property type="match status" value="1"/>
</dbReference>
<feature type="non-terminal residue" evidence="11">
    <location>
        <position position="1"/>
    </location>
</feature>
<keyword evidence="2" id="KW-0963">Cytoplasm</keyword>
<evidence type="ECO:0000259" key="10">
    <source>
        <dbReference type="PROSITE" id="PS50067"/>
    </source>
</evidence>
<feature type="region of interest" description="Disordered" evidence="9">
    <location>
        <begin position="411"/>
        <end position="507"/>
    </location>
</feature>
<evidence type="ECO:0000256" key="1">
    <source>
        <dbReference type="ARBA" id="ARBA00004245"/>
    </source>
</evidence>
<dbReference type="GO" id="GO:0005874">
    <property type="term" value="C:microtubule"/>
    <property type="evidence" value="ECO:0007669"/>
    <property type="project" value="UniProtKB-KW"/>
</dbReference>
<feature type="compositionally biased region" description="Low complexity" evidence="9">
    <location>
        <begin position="967"/>
        <end position="981"/>
    </location>
</feature>
<sequence length="981" mass="107422">QVKVMLKVSGCSETSIDPSLLNVDSRKRQVTLFDPASCGAASLTPEDRRLGVAAPKMFAFDAIFTEQEAKGELCATALTDVIHAVINGTDGCLFSFGHPRLGKTNTMVGSPENSSSLGVIPSAISWLYRCIADQKQRTGARFSVRVSAIEVAGPAYNLKDLLQQHAAECDQAPGIYLCEGALQNYCELRAPSPEKAAFYLDSALLGRCTEQSHLFYTLHVYQYSVAGKGGVAGGRSRLHLIDLGSCERSKGAGGLPLSAIGNVLLAIFNGQKHLPHREHKLTQQLKECMGSLTCHAAMIAHVSPEASNYTDTLTTVQLASRIHRMRRKRFKFMGTGGVVAGEDVNRPGGSSDVDPSSSEQSADTVIYVGPTEETDGEHPPVYIPSLNSGDNRCAMNKALRGSLVEQKLKTISKSMPASPQKSIPEEKGMHRKQTKPNSTKSSPVRTIKPTTSAAREEQWIDGPRVLKSRVSEGRAIHSLSGSGGRDKRETWVDGPRLANGHSSGGASVPGSAALPGLAGSTVGGSYGFMDTHKKNMIRKWVENQSILIGKTRHYRDSPRALDEARGRGSGQEDDGGISSHSNHLQHSHIPVNKGVPLEKLQCSGVEPEYDEDMEMEVEIIEVEEPEEPVPMQDCCLQVTEEDIALCMGTIENPLPEVDQEEHPLRILSQENLTVVSTFADSLSIVNDLDRILPKSSVILGNYNGWQRNVENHTDTLARKMAQYEQLSALHDFYNARQRVNDLKPVARCQSLMFSEFFTGSAVNDFDVNSIASEPAYLPGENSKLCDNCKVNLEVNEHISSFNKYDPTRFHSFRKLNNLSSLRHPDGASNPNLRDVCKREPGNGAESIPKVDDEDEISVPPPLQSSMLTLNRESYDPNKSQMQNSTDISNGQLHDPGGKVQYCKADVERLDRGWNEAKKGVKLKDLRGDQQKYVKSDITSTRHRIFSPLYSCFSGHSGLFEKRGQFQTNTSSSKTTNKSQAV</sequence>
<keyword evidence="5 8" id="KW-0067">ATP-binding</keyword>
<feature type="domain" description="Kinesin motor" evidence="10">
    <location>
        <begin position="1"/>
        <end position="325"/>
    </location>
</feature>
<dbReference type="GO" id="GO:0003777">
    <property type="term" value="F:microtubule motor activity"/>
    <property type="evidence" value="ECO:0007669"/>
    <property type="project" value="InterPro"/>
</dbReference>
<dbReference type="PRINTS" id="PR00380">
    <property type="entry name" value="KINESINHEAVY"/>
</dbReference>
<feature type="compositionally biased region" description="Polar residues" evidence="9">
    <location>
        <begin position="411"/>
        <end position="421"/>
    </location>
</feature>
<evidence type="ECO:0000256" key="7">
    <source>
        <dbReference type="ARBA" id="ARBA00023212"/>
    </source>
</evidence>
<dbReference type="PANTHER" id="PTHR21608:SF7">
    <property type="entry name" value="KINESIN-LIKE PROTEIN CG14535"/>
    <property type="match status" value="1"/>
</dbReference>
<dbReference type="GO" id="GO:0008017">
    <property type="term" value="F:microtubule binding"/>
    <property type="evidence" value="ECO:0007669"/>
    <property type="project" value="InterPro"/>
</dbReference>
<dbReference type="InterPro" id="IPR027417">
    <property type="entry name" value="P-loop_NTPase"/>
</dbReference>
<dbReference type="SMART" id="SM00129">
    <property type="entry name" value="KISc"/>
    <property type="match status" value="1"/>
</dbReference>
<dbReference type="Gene3D" id="3.40.850.10">
    <property type="entry name" value="Kinesin motor domain"/>
    <property type="match status" value="1"/>
</dbReference>
<dbReference type="AlphaFoldDB" id="A0A023F1T4"/>
<feature type="region of interest" description="Disordered" evidence="9">
    <location>
        <begin position="554"/>
        <end position="590"/>
    </location>
</feature>
<feature type="compositionally biased region" description="Low complexity" evidence="9">
    <location>
        <begin position="347"/>
        <end position="358"/>
    </location>
</feature>
<feature type="compositionally biased region" description="Basic and acidic residues" evidence="9">
    <location>
        <begin position="554"/>
        <end position="566"/>
    </location>
</feature>
<comment type="similarity">
    <text evidence="8">Belongs to the TRAFAC class myosin-kinesin ATPase superfamily. Kinesin family.</text>
</comment>
<dbReference type="EMBL" id="GBBI01003429">
    <property type="protein sequence ID" value="JAC15283.1"/>
    <property type="molecule type" value="mRNA"/>
</dbReference>
<evidence type="ECO:0000313" key="11">
    <source>
        <dbReference type="EMBL" id="JAC15283.1"/>
    </source>
</evidence>
<comment type="subcellular location">
    <subcellularLocation>
        <location evidence="1">Cytoplasm</location>
        <location evidence="1">Cytoskeleton</location>
    </subcellularLocation>
</comment>
<keyword evidence="3" id="KW-0493">Microtubule</keyword>
<proteinExistence type="evidence at transcript level"/>
<evidence type="ECO:0000256" key="5">
    <source>
        <dbReference type="ARBA" id="ARBA00022840"/>
    </source>
</evidence>
<dbReference type="GO" id="GO:0005524">
    <property type="term" value="F:ATP binding"/>
    <property type="evidence" value="ECO:0007669"/>
    <property type="project" value="UniProtKB-UniRule"/>
</dbReference>
<reference evidence="11" key="1">
    <citation type="journal article" date="2014" name="PLoS Negl. Trop. Dis.">
        <title>An updated insight into the Sialotranscriptome of Triatoma infestans: developmental stage and geographic variations.</title>
        <authorList>
            <person name="Schwarz A."/>
            <person name="Medrano-Mercado N."/>
            <person name="Schaub G.A."/>
            <person name="Struchiner C.J."/>
            <person name="Bargues M.D."/>
            <person name="Levy M.Z."/>
            <person name="Ribeiro J.M."/>
        </authorList>
    </citation>
    <scope>NUCLEOTIDE SEQUENCE</scope>
    <source>
        <strain evidence="11">Chile</strain>
        <tissue evidence="11">Salivary glands</tissue>
    </source>
</reference>
<dbReference type="Pfam" id="PF00225">
    <property type="entry name" value="Kinesin"/>
    <property type="match status" value="1"/>
</dbReference>
<evidence type="ECO:0000256" key="2">
    <source>
        <dbReference type="ARBA" id="ARBA00022490"/>
    </source>
</evidence>
<feature type="region of interest" description="Disordered" evidence="9">
    <location>
        <begin position="341"/>
        <end position="361"/>
    </location>
</feature>
<protein>
    <submittedName>
        <fullName evidence="11">Putative kinesin-like protein</fullName>
    </submittedName>
</protein>